<evidence type="ECO:0000256" key="5">
    <source>
        <dbReference type="ARBA" id="ARBA00023098"/>
    </source>
</evidence>
<dbReference type="Pfam" id="PF04083">
    <property type="entry name" value="Abhydro_lipase"/>
    <property type="match status" value="1"/>
</dbReference>
<feature type="signal peptide" evidence="7">
    <location>
        <begin position="1"/>
        <end position="19"/>
    </location>
</feature>
<evidence type="ECO:0000256" key="1">
    <source>
        <dbReference type="ARBA" id="ARBA00010701"/>
    </source>
</evidence>
<dbReference type="EMBL" id="GDKF01010490">
    <property type="protein sequence ID" value="JAT68132.1"/>
    <property type="molecule type" value="Transcribed_RNA"/>
</dbReference>
<keyword evidence="5" id="KW-0443">Lipid metabolism</keyword>
<evidence type="ECO:0000256" key="4">
    <source>
        <dbReference type="ARBA" id="ARBA00022963"/>
    </source>
</evidence>
<keyword evidence="3" id="KW-0378">Hydrolase</keyword>
<keyword evidence="6" id="KW-0325">Glycoprotein</keyword>
<evidence type="ECO:0000256" key="6">
    <source>
        <dbReference type="ARBA" id="ARBA00023180"/>
    </source>
</evidence>
<organism evidence="9">
    <name type="scientific">Auxenochlorella protothecoides</name>
    <name type="common">Green microalga</name>
    <name type="synonym">Chlorella protothecoides</name>
    <dbReference type="NCBI Taxonomy" id="3075"/>
    <lineage>
        <taxon>Eukaryota</taxon>
        <taxon>Viridiplantae</taxon>
        <taxon>Chlorophyta</taxon>
        <taxon>core chlorophytes</taxon>
        <taxon>Trebouxiophyceae</taxon>
        <taxon>Chlorellales</taxon>
        <taxon>Chlorellaceae</taxon>
        <taxon>Auxenochlorella</taxon>
    </lineage>
</organism>
<proteinExistence type="inferred from homology"/>
<name>A0A1D1ZMC6_AUXPR</name>
<feature type="domain" description="Partial AB-hydrolase lipase" evidence="8">
    <location>
        <begin position="48"/>
        <end position="109"/>
    </location>
</feature>
<evidence type="ECO:0000256" key="3">
    <source>
        <dbReference type="ARBA" id="ARBA00022801"/>
    </source>
</evidence>
<protein>
    <recommendedName>
        <fullName evidence="8">Partial AB-hydrolase lipase domain-containing protein</fullName>
    </recommendedName>
</protein>
<evidence type="ECO:0000259" key="8">
    <source>
        <dbReference type="Pfam" id="PF04083"/>
    </source>
</evidence>
<gene>
    <name evidence="9" type="ORF">g.16887</name>
</gene>
<dbReference type="FunFam" id="3.40.50.1820:FF:000057">
    <property type="entry name" value="Lipase"/>
    <property type="match status" value="1"/>
</dbReference>
<reference evidence="9" key="1">
    <citation type="submission" date="2015-08" db="EMBL/GenBank/DDBJ databases">
        <authorList>
            <person name="Babu N.S."/>
            <person name="Beckwith C.J."/>
            <person name="Beseler K.G."/>
            <person name="Brison A."/>
            <person name="Carone J.V."/>
            <person name="Caskin T.P."/>
            <person name="Diamond M."/>
            <person name="Durham M.E."/>
            <person name="Foxe J.M."/>
            <person name="Go M."/>
            <person name="Henderson B.A."/>
            <person name="Jones I.B."/>
            <person name="McGettigan J.A."/>
            <person name="Micheletti S.J."/>
            <person name="Nasrallah M.E."/>
            <person name="Ortiz D."/>
            <person name="Piller C.R."/>
            <person name="Privatt S.R."/>
            <person name="Schneider S.L."/>
            <person name="Sharp S."/>
            <person name="Smith T.C."/>
            <person name="Stanton J.D."/>
            <person name="Ullery H.E."/>
            <person name="Wilson R.J."/>
            <person name="Serrano M.G."/>
            <person name="Buck G."/>
            <person name="Lee V."/>
            <person name="Wang Y."/>
            <person name="Carvalho R."/>
            <person name="Voegtly L."/>
            <person name="Shi R."/>
            <person name="Duckworth R."/>
            <person name="Johnson A."/>
            <person name="Loviza R."/>
            <person name="Walstead R."/>
            <person name="Shah Z."/>
            <person name="Kiflezghi M."/>
            <person name="Wade K."/>
            <person name="Ball S.L."/>
            <person name="Bradley K.W."/>
            <person name="Asai D.J."/>
            <person name="Bowman C.A."/>
            <person name="Russell D.A."/>
            <person name="Pope W.H."/>
            <person name="Jacobs-Sera D."/>
            <person name="Hendrix R.W."/>
            <person name="Hatfull G.F."/>
        </authorList>
    </citation>
    <scope>NUCLEOTIDE SEQUENCE</scope>
</reference>
<dbReference type="GO" id="GO:0016787">
    <property type="term" value="F:hydrolase activity"/>
    <property type="evidence" value="ECO:0007669"/>
    <property type="project" value="UniProtKB-KW"/>
</dbReference>
<dbReference type="SUPFAM" id="SSF53474">
    <property type="entry name" value="alpha/beta-Hydrolases"/>
    <property type="match status" value="1"/>
</dbReference>
<dbReference type="Gene3D" id="3.40.50.1820">
    <property type="entry name" value="alpha/beta hydrolase"/>
    <property type="match status" value="1"/>
</dbReference>
<dbReference type="InterPro" id="IPR006693">
    <property type="entry name" value="AB_hydrolase_lipase"/>
</dbReference>
<dbReference type="AlphaFoldDB" id="A0A1D1ZMC6"/>
<keyword evidence="2 7" id="KW-0732">Signal</keyword>
<evidence type="ECO:0000256" key="2">
    <source>
        <dbReference type="ARBA" id="ARBA00022729"/>
    </source>
</evidence>
<dbReference type="GO" id="GO:0016042">
    <property type="term" value="P:lipid catabolic process"/>
    <property type="evidence" value="ECO:0007669"/>
    <property type="project" value="UniProtKB-KW"/>
</dbReference>
<dbReference type="InterPro" id="IPR029058">
    <property type="entry name" value="AB_hydrolase_fold"/>
</dbReference>
<comment type="similarity">
    <text evidence="1">Belongs to the AB hydrolase superfamily. Lipase family.</text>
</comment>
<evidence type="ECO:0000313" key="9">
    <source>
        <dbReference type="EMBL" id="JAT68132.1"/>
    </source>
</evidence>
<evidence type="ECO:0000256" key="7">
    <source>
        <dbReference type="SAM" id="SignalP"/>
    </source>
</evidence>
<accession>A0A1D1ZMC6</accession>
<keyword evidence="4" id="KW-0442">Lipid degradation</keyword>
<feature type="chain" id="PRO_5008901092" description="Partial AB-hydrolase lipase domain-containing protein" evidence="7">
    <location>
        <begin position="20"/>
        <end position="439"/>
    </location>
</feature>
<dbReference type="PANTHER" id="PTHR11005">
    <property type="entry name" value="LYSOSOMAL ACID LIPASE-RELATED"/>
    <property type="match status" value="1"/>
</dbReference>
<sequence length="439" mass="47174">MTVLAACLALSSLLWGVGAVRPGRDEALHTGISRRWPILSEYEHRSMAELVKTKGYPLEEHFVTTSDGYVLGTYRIPHGREGASPGPTPRRPVLLQHGLLDSSATWVLNDPDQSLALILADAGWDVWLGNSRGNAYSRNHTGLGPDTAAFWDFSFDDMAAADLPALTAHVQGVTGCATLAYVGHSQGTTVALAALSTQGALRAALRPVVLLAPAVSLRHIQSIPMLTLARLQADQFFAMLGVFEFMPSREATAALFEELCQATPTACVSVLTAVCGFSDRNVNASRLSHYVTYAPSGTSTRNVAHWAQAVRAAQAAPRGTLALTMYDWGGSCVSPLGRPQTCNRRVYGREQPPTYDLARLEGVPLAVVWGGEDKLADPLDVRRLLYVLPQASLKLAVATPPRTGCTPLYCACCSNGPSECWVTATCAHCIRSLYTELLL</sequence>